<feature type="domain" description="DarT" evidence="7">
    <location>
        <begin position="10"/>
        <end position="219"/>
    </location>
</feature>
<evidence type="ECO:0000256" key="5">
    <source>
        <dbReference type="ARBA" id="ARBA00023125"/>
    </source>
</evidence>
<feature type="active site" evidence="6">
    <location>
        <position position="171"/>
    </location>
</feature>
<comment type="caution">
    <text evidence="8">The sequence shown here is derived from an EMBL/GenBank/DDBJ whole genome shotgun (WGS) entry which is preliminary data.</text>
</comment>
<comment type="caution">
    <text evidence="6">Lacks conserved residue(s) required for the propagation of feature annotation.</text>
</comment>
<keyword evidence="9" id="KW-1185">Reference proteome</keyword>
<accession>A0ABX9Y2J0</accession>
<keyword evidence="1 6" id="KW-1277">Toxin-antitoxin system</keyword>
<evidence type="ECO:0000256" key="1">
    <source>
        <dbReference type="ARBA" id="ARBA00022649"/>
    </source>
</evidence>
<feature type="binding site" evidence="6">
    <location>
        <begin position="14"/>
        <end position="16"/>
    </location>
    <ligand>
        <name>NAD(+)</name>
        <dbReference type="ChEBI" id="CHEBI:57540"/>
    </ligand>
</feature>
<evidence type="ECO:0000313" key="8">
    <source>
        <dbReference type="EMBL" id="RQW90357.1"/>
    </source>
</evidence>
<evidence type="ECO:0000256" key="6">
    <source>
        <dbReference type="PROSITE-ProRule" id="PRU01362"/>
    </source>
</evidence>
<dbReference type="Pfam" id="PF14487">
    <property type="entry name" value="DarT"/>
    <property type="match status" value="1"/>
</dbReference>
<dbReference type="Proteomes" id="UP000274694">
    <property type="component" value="Unassembled WGS sequence"/>
</dbReference>
<sequence>MVSRPTPERARIMHFTHIDNLPNILATGRLLADSAVGAQLRTDVGAVGIKASRRERPVTCPPGGFVADYVPFYFAPRSPMMYRISCEHRDGKAGCYPGGDDPLVYLVSSVDRVQGAGLRWVASDGNCAAGVTAFTGNVDDLGKLVDWPLMRATYWNNVPEDPDRIRRRMAELLVHREFPVNLITGYVVRTDARKAQLGHVLRSAGIIDAYVDVRQHWYYGYQRGEVRE</sequence>
<evidence type="ECO:0000256" key="4">
    <source>
        <dbReference type="ARBA" id="ARBA00022695"/>
    </source>
</evidence>
<keyword evidence="5 6" id="KW-0238">DNA-binding</keyword>
<feature type="binding site" evidence="6">
    <location>
        <position position="31"/>
    </location>
    <ligand>
        <name>NAD(+)</name>
        <dbReference type="ChEBI" id="CHEBI:57540"/>
    </ligand>
</feature>
<feature type="binding site" evidence="6">
    <location>
        <position position="53"/>
    </location>
    <ligand>
        <name>NAD(+)</name>
        <dbReference type="ChEBI" id="CHEBI:57540"/>
    </ligand>
</feature>
<dbReference type="InterPro" id="IPR029494">
    <property type="entry name" value="DarT"/>
</dbReference>
<evidence type="ECO:0000259" key="7">
    <source>
        <dbReference type="PROSITE" id="PS52018"/>
    </source>
</evidence>
<evidence type="ECO:0000256" key="2">
    <source>
        <dbReference type="ARBA" id="ARBA00022676"/>
    </source>
</evidence>
<keyword evidence="4 6" id="KW-0548">Nucleotidyltransferase</keyword>
<proteinExistence type="inferred from homology"/>
<dbReference type="PROSITE" id="PS52018">
    <property type="entry name" value="DART"/>
    <property type="match status" value="1"/>
</dbReference>
<evidence type="ECO:0000313" key="9">
    <source>
        <dbReference type="Proteomes" id="UP000274694"/>
    </source>
</evidence>
<keyword evidence="3 6" id="KW-0808">Transferase</keyword>
<feature type="active site" description="Proton acceptor" evidence="6">
    <location>
        <position position="53"/>
    </location>
</feature>
<keyword evidence="2 6" id="KW-0328">Glycosyltransferase</keyword>
<organism evidence="8 9">
    <name type="scientific">Micromonospora chalcea</name>
    <dbReference type="NCBI Taxonomy" id="1874"/>
    <lineage>
        <taxon>Bacteria</taxon>
        <taxon>Bacillati</taxon>
        <taxon>Actinomycetota</taxon>
        <taxon>Actinomycetes</taxon>
        <taxon>Micromonosporales</taxon>
        <taxon>Micromonosporaceae</taxon>
        <taxon>Micromonospora</taxon>
    </lineage>
</organism>
<dbReference type="EMBL" id="QGTA01000222">
    <property type="protein sequence ID" value="RQW90357.1"/>
    <property type="molecule type" value="Genomic_DNA"/>
</dbReference>
<protein>
    <submittedName>
        <fullName evidence="8">DUF4433 domain-containing protein</fullName>
    </submittedName>
</protein>
<reference evidence="8 9" key="1">
    <citation type="submission" date="2018-05" db="EMBL/GenBank/DDBJ databases">
        <title>Micromonospora from Atacama Desert.</title>
        <authorList>
            <person name="Carro L."/>
            <person name="Goodfellow M."/>
            <person name="Klenk H.-P."/>
        </authorList>
    </citation>
    <scope>NUCLEOTIDE SEQUENCE [LARGE SCALE GENOMIC DNA]</scope>
    <source>
        <strain evidence="8 9">LB41</strain>
    </source>
</reference>
<evidence type="ECO:0000256" key="3">
    <source>
        <dbReference type="ARBA" id="ARBA00022679"/>
    </source>
</evidence>
<comment type="similarity">
    <text evidence="6">Belongs to the DarT ADP-ribosyltransferase family.</text>
</comment>
<comment type="catalytic activity">
    <reaction evidence="6">
        <text>a thymidine in DNA + NAD(+) = an N-(ADP-alpha-D-ribosyl)-thymidine in DNA + nicotinamide + H(+)</text>
        <dbReference type="Rhea" id="RHEA:71651"/>
        <dbReference type="Rhea" id="RHEA-COMP:13556"/>
        <dbReference type="Rhea" id="RHEA-COMP:18051"/>
        <dbReference type="ChEBI" id="CHEBI:15378"/>
        <dbReference type="ChEBI" id="CHEBI:17154"/>
        <dbReference type="ChEBI" id="CHEBI:57540"/>
        <dbReference type="ChEBI" id="CHEBI:137386"/>
        <dbReference type="ChEBI" id="CHEBI:191199"/>
    </reaction>
</comment>
<name>A0ABX9Y2J0_MICCH</name>
<gene>
    <name evidence="8" type="ORF">DLJ60_21000</name>
</gene>